<evidence type="ECO:0000256" key="9">
    <source>
        <dbReference type="ARBA" id="ARBA00023136"/>
    </source>
</evidence>
<dbReference type="Pfam" id="PF00999">
    <property type="entry name" value="Na_H_Exchanger"/>
    <property type="match status" value="1"/>
</dbReference>
<dbReference type="Proteomes" id="UP000298416">
    <property type="component" value="Unassembled WGS sequence"/>
</dbReference>
<gene>
    <name evidence="12" type="ORF">SASPL_132076</name>
</gene>
<dbReference type="PROSITE" id="PS51201">
    <property type="entry name" value="RCK_N"/>
    <property type="match status" value="1"/>
</dbReference>
<sequence>MCVPLQPSHVRCRGIVARPRALGALNLDLGKWFMRMIVRLGLRTTNGGGVPGTYPVVPLGRWSEVFSRRPTGCIPAVTRAFPSDSSRWSPRKHPSPGRHGRISPGDVACSGFMNVSMLDAVAHAHRLKVSFTSLSFNSGYDISFQTNPVRSMASASLPSQCHLTVSSSCGQLAGSPSLSMIRQINCHLVYNGFKGRPLSSYSVTGRGKSHLLSRRHVKNIRFRIHASLDVAAAVDVINDLGLDTLTFLCVTVLVVPVFKTIKASPILGFFSAGVVLNQFGLIRNLTDVKVLSEWGILFLLFEMGLELSLARLTALAKFAFGLGLTQVILSTLAFTAFELPPNGAIGTKILEFLFHSRPDLVNIRSIDEAVVIGAALSLSSSAFVLQLLAEKGELPTRFGSATLGILLLQDIAVVPLLVILPVLESQNLVEESLWPMLLKESLKALLGLGLLSLGGKYLLRRVFEVVAEARSSEAFVALCLLTVAGTSLITQKLGFSDTLGAFLAGALLAETNYRTQIEADIRPFRGLLLGLFFVTTGTSIDTQLLMREWPNVISLLAGLIVIKTLIITALGPRVGLTLQESIRIGLLLSQGGEFAFVVFSLANRLGVLPLELNKLLIIVVVLSMSLTPFLNDVGRKLADYVGEKFEDENKADDSVNFDATEPVVIVGFGKKAQVLANFLATPLASGIDGDAGWPYVAFDLDPSVVKVGASEILEISNGNAPDLQDTYNLTSRKLGFPVLYGDGSRPAVLQSAGINSPKAILIMYTGKKKTLEAVERIRLVFPAVPIYVRAQDMMHLLELKKAGATDAILENTETSLQLGSKLLKGFGVMSDDVNFLRQLVRESMEVQAQEAVGKSDDQEMTVMKPLQAMIRTQHPSEKMICFFKLRAADLVGAYQPSRSARYESRASESGAMEAGGIDGDDEVVLEEDEAKGVLYCDIGTDSIVADEGDVKNRVGVGNDGR</sequence>
<evidence type="ECO:0000313" key="12">
    <source>
        <dbReference type="EMBL" id="KAG6409045.1"/>
    </source>
</evidence>
<feature type="domain" description="RCK N-terminal" evidence="11">
    <location>
        <begin position="660"/>
        <end position="809"/>
    </location>
</feature>
<evidence type="ECO:0000256" key="8">
    <source>
        <dbReference type="ARBA" id="ARBA00023065"/>
    </source>
</evidence>
<dbReference type="InterPro" id="IPR038770">
    <property type="entry name" value="Na+/solute_symporter_sf"/>
</dbReference>
<dbReference type="InterPro" id="IPR006153">
    <property type="entry name" value="Cation/H_exchanger_TM"/>
</dbReference>
<dbReference type="AlphaFoldDB" id="A0A8X8X8V8"/>
<dbReference type="Pfam" id="PF02254">
    <property type="entry name" value="TrkA_N"/>
    <property type="match status" value="1"/>
</dbReference>
<evidence type="ECO:0000256" key="3">
    <source>
        <dbReference type="ARBA" id="ARBA00022449"/>
    </source>
</evidence>
<organism evidence="12">
    <name type="scientific">Salvia splendens</name>
    <name type="common">Scarlet sage</name>
    <dbReference type="NCBI Taxonomy" id="180675"/>
    <lineage>
        <taxon>Eukaryota</taxon>
        <taxon>Viridiplantae</taxon>
        <taxon>Streptophyta</taxon>
        <taxon>Embryophyta</taxon>
        <taxon>Tracheophyta</taxon>
        <taxon>Spermatophyta</taxon>
        <taxon>Magnoliopsida</taxon>
        <taxon>eudicotyledons</taxon>
        <taxon>Gunneridae</taxon>
        <taxon>Pentapetalae</taxon>
        <taxon>asterids</taxon>
        <taxon>lamiids</taxon>
        <taxon>Lamiales</taxon>
        <taxon>Lamiaceae</taxon>
        <taxon>Nepetoideae</taxon>
        <taxon>Mentheae</taxon>
        <taxon>Salviinae</taxon>
        <taxon>Salvia</taxon>
        <taxon>Salvia subgen. Calosphace</taxon>
        <taxon>core Calosphace</taxon>
    </lineage>
</organism>
<dbReference type="GO" id="GO:0009507">
    <property type="term" value="C:chloroplast"/>
    <property type="evidence" value="ECO:0007669"/>
    <property type="project" value="TreeGrafter"/>
</dbReference>
<dbReference type="GO" id="GO:0012505">
    <property type="term" value="C:endomembrane system"/>
    <property type="evidence" value="ECO:0007669"/>
    <property type="project" value="UniProtKB-SubCell"/>
</dbReference>
<keyword evidence="5" id="KW-0812">Transmembrane</keyword>
<evidence type="ECO:0000256" key="1">
    <source>
        <dbReference type="ARBA" id="ARBA00004127"/>
    </source>
</evidence>
<evidence type="ECO:0000256" key="4">
    <source>
        <dbReference type="ARBA" id="ARBA00022538"/>
    </source>
</evidence>
<dbReference type="FunFam" id="1.20.1530.20:FF:000011">
    <property type="entry name" value="K(+) efflux antiporter 3, chloroplastic"/>
    <property type="match status" value="1"/>
</dbReference>
<evidence type="ECO:0000259" key="11">
    <source>
        <dbReference type="PROSITE" id="PS51201"/>
    </source>
</evidence>
<comment type="subcellular location">
    <subcellularLocation>
        <location evidence="1">Endomembrane system</location>
        <topology evidence="1">Multi-pass membrane protein</topology>
    </subcellularLocation>
</comment>
<dbReference type="InterPro" id="IPR003148">
    <property type="entry name" value="RCK_N"/>
</dbReference>
<dbReference type="EMBL" id="PNBA02000011">
    <property type="protein sequence ID" value="KAG6409045.1"/>
    <property type="molecule type" value="Genomic_DNA"/>
</dbReference>
<comment type="caution">
    <text evidence="12">The sequence shown here is derived from an EMBL/GenBank/DDBJ whole genome shotgun (WGS) entry which is preliminary data.</text>
</comment>
<keyword evidence="4" id="KW-0633">Potassium transport</keyword>
<keyword evidence="7" id="KW-1133">Transmembrane helix</keyword>
<feature type="region of interest" description="Disordered" evidence="10">
    <location>
        <begin position="82"/>
        <end position="102"/>
    </location>
</feature>
<dbReference type="Gene3D" id="1.20.1530.20">
    <property type="match status" value="1"/>
</dbReference>
<dbReference type="GO" id="GO:0015297">
    <property type="term" value="F:antiporter activity"/>
    <property type="evidence" value="ECO:0007669"/>
    <property type="project" value="UniProtKB-KW"/>
</dbReference>
<evidence type="ECO:0000256" key="7">
    <source>
        <dbReference type="ARBA" id="ARBA00022989"/>
    </source>
</evidence>
<keyword evidence="6" id="KW-0630">Potassium</keyword>
<dbReference type="InterPro" id="IPR036291">
    <property type="entry name" value="NAD(P)-bd_dom_sf"/>
</dbReference>
<keyword evidence="8" id="KW-0406">Ion transport</keyword>
<keyword evidence="2" id="KW-0813">Transport</keyword>
<proteinExistence type="predicted"/>
<dbReference type="GO" id="GO:0006813">
    <property type="term" value="P:potassium ion transport"/>
    <property type="evidence" value="ECO:0007669"/>
    <property type="project" value="UniProtKB-KW"/>
</dbReference>
<keyword evidence="3" id="KW-0050">Antiport</keyword>
<dbReference type="GO" id="GO:1902600">
    <property type="term" value="P:proton transmembrane transport"/>
    <property type="evidence" value="ECO:0007669"/>
    <property type="project" value="InterPro"/>
</dbReference>
<feature type="compositionally biased region" description="Basic residues" evidence="10">
    <location>
        <begin position="89"/>
        <end position="101"/>
    </location>
</feature>
<evidence type="ECO:0000256" key="5">
    <source>
        <dbReference type="ARBA" id="ARBA00022692"/>
    </source>
</evidence>
<reference evidence="12" key="1">
    <citation type="submission" date="2018-01" db="EMBL/GenBank/DDBJ databases">
        <authorList>
            <person name="Mao J.F."/>
        </authorList>
    </citation>
    <scope>NUCLEOTIDE SEQUENCE</scope>
    <source>
        <strain evidence="12">Huo1</strain>
        <tissue evidence="12">Leaf</tissue>
    </source>
</reference>
<keyword evidence="9" id="KW-0472">Membrane</keyword>
<reference evidence="12" key="2">
    <citation type="submission" date="2020-08" db="EMBL/GenBank/DDBJ databases">
        <title>Plant Genome Project.</title>
        <authorList>
            <person name="Zhang R.-G."/>
        </authorList>
    </citation>
    <scope>NUCLEOTIDE SEQUENCE</scope>
    <source>
        <strain evidence="12">Huo1</strain>
        <tissue evidence="12">Leaf</tissue>
    </source>
</reference>
<dbReference type="PANTHER" id="PTHR46157">
    <property type="entry name" value="K(+) EFFLUX ANTIPORTER 3, CHLOROPLASTIC"/>
    <property type="match status" value="1"/>
</dbReference>
<dbReference type="FunFam" id="3.40.50.720:FF:000036">
    <property type="entry name" value="Glutathione-regulated potassium-efflux system protein KefB"/>
    <property type="match status" value="1"/>
</dbReference>
<dbReference type="SUPFAM" id="SSF51735">
    <property type="entry name" value="NAD(P)-binding Rossmann-fold domains"/>
    <property type="match status" value="1"/>
</dbReference>
<accession>A0A8X8X8V8</accession>
<protein>
    <recommendedName>
        <fullName evidence="11">RCK N-terminal domain-containing protein</fullName>
    </recommendedName>
</protein>
<name>A0A8X8X8V8_SALSN</name>
<evidence type="ECO:0000256" key="6">
    <source>
        <dbReference type="ARBA" id="ARBA00022958"/>
    </source>
</evidence>
<keyword evidence="13" id="KW-1185">Reference proteome</keyword>
<evidence type="ECO:0000313" key="13">
    <source>
        <dbReference type="Proteomes" id="UP000298416"/>
    </source>
</evidence>
<dbReference type="Gene3D" id="3.40.50.720">
    <property type="entry name" value="NAD(P)-binding Rossmann-like Domain"/>
    <property type="match status" value="1"/>
</dbReference>
<evidence type="ECO:0000256" key="2">
    <source>
        <dbReference type="ARBA" id="ARBA00022448"/>
    </source>
</evidence>
<evidence type="ECO:0000256" key="10">
    <source>
        <dbReference type="SAM" id="MobiDB-lite"/>
    </source>
</evidence>
<dbReference type="GO" id="GO:0016020">
    <property type="term" value="C:membrane"/>
    <property type="evidence" value="ECO:0007669"/>
    <property type="project" value="InterPro"/>
</dbReference>
<dbReference type="PANTHER" id="PTHR46157:SF4">
    <property type="entry name" value="K(+) EFFLUX ANTIPORTER 3, CHLOROPLASTIC"/>
    <property type="match status" value="1"/>
</dbReference>